<dbReference type="Proteomes" id="UP000281553">
    <property type="component" value="Unassembled WGS sequence"/>
</dbReference>
<evidence type="ECO:0000313" key="2">
    <source>
        <dbReference type="Proteomes" id="UP000281553"/>
    </source>
</evidence>
<dbReference type="OrthoDB" id="6254509at2759"/>
<feature type="non-terminal residue" evidence="1">
    <location>
        <position position="127"/>
    </location>
</feature>
<dbReference type="EMBL" id="UYRU01063070">
    <property type="protein sequence ID" value="VDN15610.1"/>
    <property type="molecule type" value="Genomic_DNA"/>
</dbReference>
<protein>
    <submittedName>
        <fullName evidence="1">Uncharacterized protein</fullName>
    </submittedName>
</protein>
<evidence type="ECO:0000313" key="1">
    <source>
        <dbReference type="EMBL" id="VDN15610.1"/>
    </source>
</evidence>
<reference evidence="1 2" key="1">
    <citation type="submission" date="2018-11" db="EMBL/GenBank/DDBJ databases">
        <authorList>
            <consortium name="Pathogen Informatics"/>
        </authorList>
    </citation>
    <scope>NUCLEOTIDE SEQUENCE [LARGE SCALE GENOMIC DNA]</scope>
</reference>
<gene>
    <name evidence="1" type="ORF">DILT_LOCUS11441</name>
</gene>
<keyword evidence="2" id="KW-1185">Reference proteome</keyword>
<organism evidence="1 2">
    <name type="scientific">Dibothriocephalus latus</name>
    <name type="common">Fish tapeworm</name>
    <name type="synonym">Diphyllobothrium latum</name>
    <dbReference type="NCBI Taxonomy" id="60516"/>
    <lineage>
        <taxon>Eukaryota</taxon>
        <taxon>Metazoa</taxon>
        <taxon>Spiralia</taxon>
        <taxon>Lophotrochozoa</taxon>
        <taxon>Platyhelminthes</taxon>
        <taxon>Cestoda</taxon>
        <taxon>Eucestoda</taxon>
        <taxon>Diphyllobothriidea</taxon>
        <taxon>Diphyllobothriidae</taxon>
        <taxon>Dibothriocephalus</taxon>
    </lineage>
</organism>
<sequence>MVSLTNSSKDNKLVHNLSSKKLTEEHMQVLRHEASFNTADARPANMVAAVESILGQTEATDETKDLIRHQVSCLLMAHRPRDSLSKVEHKALTELRADNDLVIVPADKGRALSYWTGQTTFTKLKLC</sequence>
<name>A0A3P7LQV6_DIBLA</name>
<accession>A0A3P7LQV6</accession>
<proteinExistence type="predicted"/>
<dbReference type="AlphaFoldDB" id="A0A3P7LQV6"/>